<proteinExistence type="inferred from homology"/>
<evidence type="ECO:0000256" key="2">
    <source>
        <dbReference type="ARBA" id="ARBA00023002"/>
    </source>
</evidence>
<dbReference type="InterPro" id="IPR002347">
    <property type="entry name" value="SDR_fam"/>
</dbReference>
<gene>
    <name evidence="4" type="ORF">OUY24_16040</name>
</gene>
<name>A0ABT4SY43_9ACTN</name>
<dbReference type="Pfam" id="PF00106">
    <property type="entry name" value="adh_short"/>
    <property type="match status" value="1"/>
</dbReference>
<keyword evidence="5" id="KW-1185">Reference proteome</keyword>
<comment type="similarity">
    <text evidence="1">Belongs to the short-chain dehydrogenases/reductases (SDR) family.</text>
</comment>
<organism evidence="4 5">
    <name type="scientific">Nonomuraea ferruginea</name>
    <dbReference type="NCBI Taxonomy" id="46174"/>
    <lineage>
        <taxon>Bacteria</taxon>
        <taxon>Bacillati</taxon>
        <taxon>Actinomycetota</taxon>
        <taxon>Actinomycetes</taxon>
        <taxon>Streptosporangiales</taxon>
        <taxon>Streptosporangiaceae</taxon>
        <taxon>Nonomuraea</taxon>
    </lineage>
</organism>
<evidence type="ECO:0000313" key="4">
    <source>
        <dbReference type="EMBL" id="MDA0642144.1"/>
    </source>
</evidence>
<dbReference type="PANTHER" id="PTHR24320:SF148">
    <property type="entry name" value="NAD(P)-BINDING ROSSMANN-FOLD SUPERFAMILY PROTEIN"/>
    <property type="match status" value="1"/>
</dbReference>
<evidence type="ECO:0000256" key="3">
    <source>
        <dbReference type="SAM" id="MobiDB-lite"/>
    </source>
</evidence>
<accession>A0ABT4SY43</accession>
<dbReference type="InterPro" id="IPR036291">
    <property type="entry name" value="NAD(P)-bd_dom_sf"/>
</dbReference>
<protein>
    <submittedName>
        <fullName evidence="4">SDR family NAD(P)-dependent oxidoreductase</fullName>
    </submittedName>
</protein>
<dbReference type="SUPFAM" id="SSF51735">
    <property type="entry name" value="NAD(P)-binding Rossmann-fold domains"/>
    <property type="match status" value="1"/>
</dbReference>
<evidence type="ECO:0000256" key="1">
    <source>
        <dbReference type="ARBA" id="ARBA00006484"/>
    </source>
</evidence>
<evidence type="ECO:0000313" key="5">
    <source>
        <dbReference type="Proteomes" id="UP001212498"/>
    </source>
</evidence>
<reference evidence="4 5" key="1">
    <citation type="submission" date="2022-11" db="EMBL/GenBank/DDBJ databases">
        <title>Nonomuraea corallina sp. nov., a new species of the genus Nonomuraea isolated from sea side sediment in Thai sea.</title>
        <authorList>
            <person name="Ngamcharungchit C."/>
            <person name="Matsumoto A."/>
            <person name="Suriyachadkun C."/>
            <person name="Panbangred W."/>
            <person name="Inahashi Y."/>
            <person name="Intra B."/>
        </authorList>
    </citation>
    <scope>NUCLEOTIDE SEQUENCE [LARGE SCALE GENOMIC DNA]</scope>
    <source>
        <strain evidence="4 5">DSM 43553</strain>
    </source>
</reference>
<comment type="caution">
    <text evidence="4">The sequence shown here is derived from an EMBL/GenBank/DDBJ whole genome shotgun (WGS) entry which is preliminary data.</text>
</comment>
<dbReference type="Proteomes" id="UP001212498">
    <property type="component" value="Unassembled WGS sequence"/>
</dbReference>
<feature type="region of interest" description="Disordered" evidence="3">
    <location>
        <begin position="137"/>
        <end position="165"/>
    </location>
</feature>
<dbReference type="EMBL" id="JAPNUD010000035">
    <property type="protein sequence ID" value="MDA0642144.1"/>
    <property type="molecule type" value="Genomic_DNA"/>
</dbReference>
<dbReference type="Gene3D" id="3.40.50.720">
    <property type="entry name" value="NAD(P)-binding Rossmann-like Domain"/>
    <property type="match status" value="1"/>
</dbReference>
<sequence>MYQVPDQSGKLAVVTGVNSGTGQAAATKLAASGARVILAVRTVAKGEQARAEILRAHPAAQMEVRRIDLADLTSVQEFADALIAGGRPLDMLLNNAGVMFPPVRHETVERVRAAAGQQLPRPVRADRAAAAAAAAGARRACGDHEQRHGRPRHDRLRRPELAARL</sequence>
<dbReference type="PANTHER" id="PTHR24320">
    <property type="entry name" value="RETINOL DEHYDROGENASE"/>
    <property type="match status" value="1"/>
</dbReference>
<dbReference type="RefSeq" id="WP_271276761.1">
    <property type="nucleotide sequence ID" value="NZ_BAABFD010000029.1"/>
</dbReference>
<dbReference type="PRINTS" id="PR00081">
    <property type="entry name" value="GDHRDH"/>
</dbReference>
<keyword evidence="2" id="KW-0560">Oxidoreductase</keyword>